<keyword evidence="2" id="KW-0812">Transmembrane</keyword>
<gene>
    <name evidence="3" type="ORF">SAMN06265376_106241</name>
</gene>
<keyword evidence="2" id="KW-0472">Membrane</keyword>
<evidence type="ECO:0000313" key="4">
    <source>
        <dbReference type="Proteomes" id="UP000198379"/>
    </source>
</evidence>
<keyword evidence="2" id="KW-1133">Transmembrane helix</keyword>
<dbReference type="EMBL" id="FZNY01000006">
    <property type="protein sequence ID" value="SNS08294.1"/>
    <property type="molecule type" value="Genomic_DNA"/>
</dbReference>
<evidence type="ECO:0000256" key="1">
    <source>
        <dbReference type="SAM" id="MobiDB-lite"/>
    </source>
</evidence>
<sequence length="566" mass="64546">MKYISLIDELGISVHSIQAINTTRIEQLQKQLEFEAVLDTDIKITELSQLISQLESPDFIEATIFIERHLWLKKILLGRPEDLDNTSFDSTYDPRAITPYSKAYTTPFLLNTLTHTLSYLLKERKLQLFTRIVSQKRFFSDEVNQTIITFLATQINNAKNILSERKLKESQESISFLHHSDFIASLNIHIASLTDEITEINSTVIRMYNLNQNTRNHEWDFAISVMTAFGKLSLPNKEQQEVFAKNASKAKSSKFNPDIARFDTSNSQNNNAKATYIIIAFVGVIFIAIIATIPFINRSGTIDYYYEDDTDVPIEEVFKDNQQNASNDDDTNADEDASSEGDDEKKPIISKTPIYEVQTIEAKPQRTINPEYITLPKQSKGYSQDSHIRFLYSLKNKVSKGDDMDALEIIRVTPYTNPYPKTFNTIQTNLSNNTDQLEVTNSTQKELIIFKLQNGVDEAIIIPKEDKTVLNFKQGDSIAFYAGNDFTSSKFSHFTRAQDISNIYEIKSLSTAAKIEVLPFKDNSGSAKSTKFHRSVESLKLQNLEAKKLKPIESLYTDFYNSLYGK</sequence>
<feature type="region of interest" description="Disordered" evidence="1">
    <location>
        <begin position="321"/>
        <end position="350"/>
    </location>
</feature>
<proteinExistence type="predicted"/>
<dbReference type="RefSeq" id="WP_089372851.1">
    <property type="nucleotide sequence ID" value="NZ_BMEP01000005.1"/>
</dbReference>
<dbReference type="OrthoDB" id="1133049at2"/>
<protein>
    <submittedName>
        <fullName evidence="3">Uncharacterized protein</fullName>
    </submittedName>
</protein>
<keyword evidence="4" id="KW-1185">Reference proteome</keyword>
<evidence type="ECO:0000313" key="3">
    <source>
        <dbReference type="EMBL" id="SNS08294.1"/>
    </source>
</evidence>
<dbReference type="Proteomes" id="UP000198379">
    <property type="component" value="Unassembled WGS sequence"/>
</dbReference>
<name>A0A239BMM6_9FLAO</name>
<organism evidence="3 4">
    <name type="scientific">Dokdonia pacifica</name>
    <dbReference type="NCBI Taxonomy" id="1627892"/>
    <lineage>
        <taxon>Bacteria</taxon>
        <taxon>Pseudomonadati</taxon>
        <taxon>Bacteroidota</taxon>
        <taxon>Flavobacteriia</taxon>
        <taxon>Flavobacteriales</taxon>
        <taxon>Flavobacteriaceae</taxon>
        <taxon>Dokdonia</taxon>
    </lineage>
</organism>
<evidence type="ECO:0000256" key="2">
    <source>
        <dbReference type="SAM" id="Phobius"/>
    </source>
</evidence>
<dbReference type="AlphaFoldDB" id="A0A239BMM6"/>
<feature type="transmembrane region" description="Helical" evidence="2">
    <location>
        <begin position="274"/>
        <end position="296"/>
    </location>
</feature>
<feature type="compositionally biased region" description="Acidic residues" evidence="1">
    <location>
        <begin position="327"/>
        <end position="342"/>
    </location>
</feature>
<reference evidence="3 4" key="1">
    <citation type="submission" date="2017-06" db="EMBL/GenBank/DDBJ databases">
        <authorList>
            <person name="Kim H.J."/>
            <person name="Triplett B.A."/>
        </authorList>
    </citation>
    <scope>NUCLEOTIDE SEQUENCE [LARGE SCALE GENOMIC DNA]</scope>
    <source>
        <strain evidence="3 4">DSM 25597</strain>
    </source>
</reference>
<accession>A0A239BMM6</accession>